<reference evidence="2 3" key="1">
    <citation type="submission" date="2021-06" db="EMBL/GenBank/DDBJ databases">
        <authorList>
            <person name="Palmer J.M."/>
        </authorList>
    </citation>
    <scope>NUCLEOTIDE SEQUENCE [LARGE SCALE GENOMIC DNA]</scope>
    <source>
        <strain evidence="3">if_2019</strain>
        <tissue evidence="2">Muscle</tissue>
    </source>
</reference>
<sequence>MWLRWLLRQKLWCGRSSERNVRSGAPQLAATGSSEPKPGAAGSSEPQPAAAGSSEPQPAAARLPRHVPEEPVGGLPPWPRHVPEEPVGGLPPHPGPEHLLGFLWGLLMELMPYSRPQSQYDSKPLEPLFQVTDFPEGPKEGPLPLPVPEWSEAGLSLILAPGLTNWVSGLADIVSGLTDAQPDR</sequence>
<evidence type="ECO:0000256" key="1">
    <source>
        <dbReference type="SAM" id="MobiDB-lite"/>
    </source>
</evidence>
<comment type="caution">
    <text evidence="2">The sequence shown here is derived from an EMBL/GenBank/DDBJ whole genome shotgun (WGS) entry which is preliminary data.</text>
</comment>
<evidence type="ECO:0000313" key="2">
    <source>
        <dbReference type="EMBL" id="MEQ2247848.1"/>
    </source>
</evidence>
<name>A0ABV0URN4_9TELE</name>
<evidence type="ECO:0000313" key="3">
    <source>
        <dbReference type="Proteomes" id="UP001482620"/>
    </source>
</evidence>
<gene>
    <name evidence="2" type="ORF">ILYODFUR_013262</name>
</gene>
<proteinExistence type="predicted"/>
<dbReference type="EMBL" id="JAHRIQ010082167">
    <property type="protein sequence ID" value="MEQ2247848.1"/>
    <property type="molecule type" value="Genomic_DNA"/>
</dbReference>
<accession>A0ABV0URN4</accession>
<keyword evidence="3" id="KW-1185">Reference proteome</keyword>
<feature type="region of interest" description="Disordered" evidence="1">
    <location>
        <begin position="16"/>
        <end position="94"/>
    </location>
</feature>
<protein>
    <submittedName>
        <fullName evidence="2">Uncharacterized protein</fullName>
    </submittedName>
</protein>
<dbReference type="Proteomes" id="UP001482620">
    <property type="component" value="Unassembled WGS sequence"/>
</dbReference>
<organism evidence="2 3">
    <name type="scientific">Ilyodon furcidens</name>
    <name type="common">goldbreast splitfin</name>
    <dbReference type="NCBI Taxonomy" id="33524"/>
    <lineage>
        <taxon>Eukaryota</taxon>
        <taxon>Metazoa</taxon>
        <taxon>Chordata</taxon>
        <taxon>Craniata</taxon>
        <taxon>Vertebrata</taxon>
        <taxon>Euteleostomi</taxon>
        <taxon>Actinopterygii</taxon>
        <taxon>Neopterygii</taxon>
        <taxon>Teleostei</taxon>
        <taxon>Neoteleostei</taxon>
        <taxon>Acanthomorphata</taxon>
        <taxon>Ovalentaria</taxon>
        <taxon>Atherinomorphae</taxon>
        <taxon>Cyprinodontiformes</taxon>
        <taxon>Goodeidae</taxon>
        <taxon>Ilyodon</taxon>
    </lineage>
</organism>